<reference evidence="1 2" key="1">
    <citation type="submission" date="2019-11" db="EMBL/GenBank/DDBJ databases">
        <title>Whole genome sequence of Oryza granulata.</title>
        <authorList>
            <person name="Li W."/>
        </authorList>
    </citation>
    <scope>NUCLEOTIDE SEQUENCE [LARGE SCALE GENOMIC DNA]</scope>
    <source>
        <strain evidence="2">cv. Menghai</strain>
        <tissue evidence="1">Leaf</tissue>
    </source>
</reference>
<proteinExistence type="predicted"/>
<evidence type="ECO:0000313" key="2">
    <source>
        <dbReference type="Proteomes" id="UP000479710"/>
    </source>
</evidence>
<sequence>FEHFLSSAEILFLNQTHPYMQLQSHWPYGNPRIFVVTNGDVDNNVCMACPPHSGMVHPHIGGFICGASKDQKIFKVPFS</sequence>
<dbReference type="EMBL" id="SPHZ02000001">
    <property type="protein sequence ID" value="KAF0935601.1"/>
    <property type="molecule type" value="Genomic_DNA"/>
</dbReference>
<accession>A0A6G1FFF5</accession>
<organism evidence="1 2">
    <name type="scientific">Oryza meyeriana var. granulata</name>
    <dbReference type="NCBI Taxonomy" id="110450"/>
    <lineage>
        <taxon>Eukaryota</taxon>
        <taxon>Viridiplantae</taxon>
        <taxon>Streptophyta</taxon>
        <taxon>Embryophyta</taxon>
        <taxon>Tracheophyta</taxon>
        <taxon>Spermatophyta</taxon>
        <taxon>Magnoliopsida</taxon>
        <taxon>Liliopsida</taxon>
        <taxon>Poales</taxon>
        <taxon>Poaceae</taxon>
        <taxon>BOP clade</taxon>
        <taxon>Oryzoideae</taxon>
        <taxon>Oryzeae</taxon>
        <taxon>Oryzinae</taxon>
        <taxon>Oryza</taxon>
        <taxon>Oryza meyeriana</taxon>
    </lineage>
</organism>
<name>A0A6G1FFF5_9ORYZ</name>
<dbReference type="Proteomes" id="UP000479710">
    <property type="component" value="Unassembled WGS sequence"/>
</dbReference>
<keyword evidence="2" id="KW-1185">Reference proteome</keyword>
<feature type="non-terminal residue" evidence="1">
    <location>
        <position position="1"/>
    </location>
</feature>
<gene>
    <name evidence="1" type="ORF">E2562_035030</name>
</gene>
<evidence type="ECO:0000313" key="1">
    <source>
        <dbReference type="EMBL" id="KAF0935601.1"/>
    </source>
</evidence>
<protein>
    <submittedName>
        <fullName evidence="1">Uncharacterized protein</fullName>
    </submittedName>
</protein>
<dbReference type="AlphaFoldDB" id="A0A6G1FFF5"/>
<comment type="caution">
    <text evidence="1">The sequence shown here is derived from an EMBL/GenBank/DDBJ whole genome shotgun (WGS) entry which is preliminary data.</text>
</comment>